<keyword evidence="3" id="KW-1185">Reference proteome</keyword>
<dbReference type="SUPFAM" id="SSF53448">
    <property type="entry name" value="Nucleotide-diphospho-sugar transferases"/>
    <property type="match status" value="1"/>
</dbReference>
<sequence length="617" mass="67524">MLCPEEPLLPIPECAAQPNTAPGLQRRLAEIPDQDLDVCSFFKLGYGTEKDESNWAGDGICSVPVGSVWAAKAAGRCRDCQSAQNLCADPPQLLIHQYLNRLDPDDPLGNLVSIKAYLLTQNLDRTHLILWADNPENITTDVTRDFFTYFQDKVSVKQFNYDIEIKGTVLEGDAYFGSEKTVKAAIPPRKTASYSDLVRYVLLHNYGGLWIDGDAVLMRDVYPITVLVGYQFAMRWMNAHIFYVKKGSLLSKRILDITRTMPLNHPEFTTTIVDKVCRHNGYFPVVDMEHYTDLWAFCVLRVAIRNNNTGDPDNILYDHPLGWWDTEWPGSHKQSNPAFENCYRNDELVNDTYFQDYVGRSMGMHTRYPGHDGHRPQPGSPLGRVIGIINEVFARCNSTACIPTAGVPLVDYWRADNNMSAYAPAMRYSSSLSTGGQTTQGAGLHTEPDLVDAGRVGGNPKAGMPTGSHAAAASSAATGKTPKFVPEGAALKAGMPTGAESLDKEFSRGTPGAELAARKSAAQGVRALDRQLDKEFGIVSTTSQGAASHFAGAEQDSAHGARDGLHELVPGDADTVVAPKEAIDEVEGKWSNQGVGAGSPASHSRTKHHKNKWWAGR</sequence>
<protein>
    <submittedName>
        <fullName evidence="2">G2890 protein</fullName>
    </submittedName>
</protein>
<organism evidence="2 3">
    <name type="scientific">Coccomyxa viridis</name>
    <dbReference type="NCBI Taxonomy" id="1274662"/>
    <lineage>
        <taxon>Eukaryota</taxon>
        <taxon>Viridiplantae</taxon>
        <taxon>Chlorophyta</taxon>
        <taxon>core chlorophytes</taxon>
        <taxon>Trebouxiophyceae</taxon>
        <taxon>Trebouxiophyceae incertae sedis</taxon>
        <taxon>Coccomyxaceae</taxon>
        <taxon>Coccomyxa</taxon>
    </lineage>
</organism>
<accession>A0ABP1FNR9</accession>
<name>A0ABP1FNR9_9CHLO</name>
<dbReference type="Gene3D" id="3.90.550.20">
    <property type="match status" value="1"/>
</dbReference>
<dbReference type="InterPro" id="IPR008441">
    <property type="entry name" value="AfumC-like_glycosyl_Trfase"/>
</dbReference>
<proteinExistence type="predicted"/>
<evidence type="ECO:0000313" key="3">
    <source>
        <dbReference type="Proteomes" id="UP001497392"/>
    </source>
</evidence>
<feature type="compositionally biased region" description="Basic residues" evidence="1">
    <location>
        <begin position="604"/>
        <end position="617"/>
    </location>
</feature>
<reference evidence="2 3" key="1">
    <citation type="submission" date="2024-06" db="EMBL/GenBank/DDBJ databases">
        <authorList>
            <person name="Kraege A."/>
            <person name="Thomma B."/>
        </authorList>
    </citation>
    <scope>NUCLEOTIDE SEQUENCE [LARGE SCALE GENOMIC DNA]</scope>
</reference>
<feature type="region of interest" description="Disordered" evidence="1">
    <location>
        <begin position="458"/>
        <end position="481"/>
    </location>
</feature>
<gene>
    <name evidence="2" type="primary">g2890</name>
    <name evidence="2" type="ORF">VP750_LOCUS2473</name>
</gene>
<dbReference type="Proteomes" id="UP001497392">
    <property type="component" value="Unassembled WGS sequence"/>
</dbReference>
<comment type="caution">
    <text evidence="2">The sequence shown here is derived from an EMBL/GenBank/DDBJ whole genome shotgun (WGS) entry which is preliminary data.</text>
</comment>
<dbReference type="InterPro" id="IPR029044">
    <property type="entry name" value="Nucleotide-diphossugar_trans"/>
</dbReference>
<evidence type="ECO:0000256" key="1">
    <source>
        <dbReference type="SAM" id="MobiDB-lite"/>
    </source>
</evidence>
<dbReference type="EMBL" id="CAXHTA020000004">
    <property type="protein sequence ID" value="CAL5220814.1"/>
    <property type="molecule type" value="Genomic_DNA"/>
</dbReference>
<dbReference type="Pfam" id="PF05704">
    <property type="entry name" value="Caps_synth"/>
    <property type="match status" value="1"/>
</dbReference>
<evidence type="ECO:0000313" key="2">
    <source>
        <dbReference type="EMBL" id="CAL5220814.1"/>
    </source>
</evidence>
<feature type="compositionally biased region" description="Low complexity" evidence="1">
    <location>
        <begin position="431"/>
        <end position="445"/>
    </location>
</feature>
<feature type="region of interest" description="Disordered" evidence="1">
    <location>
        <begin position="590"/>
        <end position="617"/>
    </location>
</feature>
<feature type="region of interest" description="Disordered" evidence="1">
    <location>
        <begin position="431"/>
        <end position="450"/>
    </location>
</feature>